<feature type="domain" description="Peptidase M12A" evidence="3">
    <location>
        <begin position="62"/>
        <end position="265"/>
    </location>
</feature>
<keyword evidence="1" id="KW-0645">Protease</keyword>
<dbReference type="Proteomes" id="UP000429484">
    <property type="component" value="Unassembled WGS sequence"/>
</dbReference>
<feature type="chain" id="PRO_5043600594" description="Peptidase M12A domain-containing protein" evidence="2">
    <location>
        <begin position="24"/>
        <end position="481"/>
    </location>
</feature>
<keyword evidence="1" id="KW-0862">Zinc</keyword>
<dbReference type="InterPro" id="IPR001506">
    <property type="entry name" value="Peptidase_M12A"/>
</dbReference>
<evidence type="ECO:0000313" key="4">
    <source>
        <dbReference type="EMBL" id="MQW38188.1"/>
    </source>
</evidence>
<dbReference type="Pfam" id="PF01400">
    <property type="entry name" value="Astacin"/>
    <property type="match status" value="1"/>
</dbReference>
<feature type="binding site" evidence="1">
    <location>
        <position position="161"/>
    </location>
    <ligand>
        <name>Zn(2+)</name>
        <dbReference type="ChEBI" id="CHEBI:29105"/>
        <note>catalytic</note>
    </ligand>
</feature>
<gene>
    <name evidence="4" type="ORF">GHK53_37000</name>
</gene>
<evidence type="ECO:0000313" key="5">
    <source>
        <dbReference type="Proteomes" id="UP000429484"/>
    </source>
</evidence>
<dbReference type="PRINTS" id="PR00480">
    <property type="entry name" value="ASTACIN"/>
</dbReference>
<dbReference type="PANTHER" id="PTHR10127:SF850">
    <property type="entry name" value="METALLOENDOPEPTIDASE"/>
    <property type="match status" value="1"/>
</dbReference>
<reference evidence="4 5" key="1">
    <citation type="journal article" date="2013" name="Genome Biol.">
        <title>Comparative genomics of the core and accessory genomes of 48 Sinorhizobium strains comprising five genospecies.</title>
        <authorList>
            <person name="Sugawara M."/>
            <person name="Epstein B."/>
            <person name="Badgley B.D."/>
            <person name="Unno T."/>
            <person name="Xu L."/>
            <person name="Reese J."/>
            <person name="Gyaneshwar P."/>
            <person name="Denny R."/>
            <person name="Mudge J."/>
            <person name="Bharti A.K."/>
            <person name="Farmer A.D."/>
            <person name="May G.D."/>
            <person name="Woodward J.E."/>
            <person name="Medigue C."/>
            <person name="Vallenet D."/>
            <person name="Lajus A."/>
            <person name="Rouy Z."/>
            <person name="Martinez-Vaz B."/>
            <person name="Tiffin P."/>
            <person name="Young N.D."/>
            <person name="Sadowsky M.J."/>
        </authorList>
    </citation>
    <scope>NUCLEOTIDE SEQUENCE [LARGE SCALE GENOMIC DNA]</scope>
    <source>
        <strain evidence="4 5">N6B1</strain>
    </source>
</reference>
<keyword evidence="1" id="KW-0479">Metal-binding</keyword>
<dbReference type="EMBL" id="WISR01000294">
    <property type="protein sequence ID" value="MQW38188.1"/>
    <property type="molecule type" value="Genomic_DNA"/>
</dbReference>
<feature type="binding site" evidence="1">
    <location>
        <position position="157"/>
    </location>
    <ligand>
        <name>Zn(2+)</name>
        <dbReference type="ChEBI" id="CHEBI:29105"/>
        <note>catalytic</note>
    </ligand>
</feature>
<name>A0AAW9U2W1_RHIML</name>
<keyword evidence="1" id="KW-0378">Hydrolase</keyword>
<keyword evidence="2" id="KW-0732">Signal</keyword>
<dbReference type="PROSITE" id="PS51864">
    <property type="entry name" value="ASTACIN"/>
    <property type="match status" value="1"/>
</dbReference>
<dbReference type="AlphaFoldDB" id="A0AAW9U2W1"/>
<dbReference type="GO" id="GO:0004222">
    <property type="term" value="F:metalloendopeptidase activity"/>
    <property type="evidence" value="ECO:0007669"/>
    <property type="project" value="UniProtKB-UniRule"/>
</dbReference>
<dbReference type="SMART" id="SM00235">
    <property type="entry name" value="ZnMc"/>
    <property type="match status" value="1"/>
</dbReference>
<evidence type="ECO:0000256" key="1">
    <source>
        <dbReference type="PROSITE-ProRule" id="PRU01211"/>
    </source>
</evidence>
<dbReference type="GO" id="GO:0008270">
    <property type="term" value="F:zinc ion binding"/>
    <property type="evidence" value="ECO:0007669"/>
    <property type="project" value="UniProtKB-UniRule"/>
</dbReference>
<evidence type="ECO:0000256" key="2">
    <source>
        <dbReference type="SAM" id="SignalP"/>
    </source>
</evidence>
<dbReference type="GO" id="GO:0006508">
    <property type="term" value="P:proteolysis"/>
    <property type="evidence" value="ECO:0007669"/>
    <property type="project" value="UniProtKB-KW"/>
</dbReference>
<comment type="cofactor">
    <cofactor evidence="1">
        <name>Zn(2+)</name>
        <dbReference type="ChEBI" id="CHEBI:29105"/>
    </cofactor>
    <text evidence="1">Binds 1 zinc ion per subunit.</text>
</comment>
<feature type="binding site" evidence="1">
    <location>
        <position position="167"/>
    </location>
    <ligand>
        <name>Zn(2+)</name>
        <dbReference type="ChEBI" id="CHEBI:29105"/>
        <note>catalytic</note>
    </ligand>
</feature>
<dbReference type="InterPro" id="IPR006026">
    <property type="entry name" value="Peptidase_Metallo"/>
</dbReference>
<feature type="signal peptide" evidence="2">
    <location>
        <begin position="1"/>
        <end position="23"/>
    </location>
</feature>
<comment type="caution">
    <text evidence="1">Lacks conserved residue(s) required for the propagation of feature annotation.</text>
</comment>
<comment type="caution">
    <text evidence="4">The sequence shown here is derived from an EMBL/GenBank/DDBJ whole genome shotgun (WGS) entry which is preliminary data.</text>
</comment>
<dbReference type="PANTHER" id="PTHR10127">
    <property type="entry name" value="DISCOIDIN, CUB, EGF, LAMININ , AND ZINC METALLOPROTEASE DOMAIN CONTAINING"/>
    <property type="match status" value="1"/>
</dbReference>
<keyword evidence="1" id="KW-0482">Metalloprotease</keyword>
<dbReference type="Gene3D" id="3.40.390.10">
    <property type="entry name" value="Collagenase (Catalytic Domain)"/>
    <property type="match status" value="1"/>
</dbReference>
<accession>A0AAW9U2W1</accession>
<dbReference type="InterPro" id="IPR024079">
    <property type="entry name" value="MetalloPept_cat_dom_sf"/>
</dbReference>
<proteinExistence type="predicted"/>
<feature type="active site" evidence="1">
    <location>
        <position position="158"/>
    </location>
</feature>
<protein>
    <recommendedName>
        <fullName evidence="3">Peptidase M12A domain-containing protein</fullName>
    </recommendedName>
</protein>
<dbReference type="SUPFAM" id="SSF55486">
    <property type="entry name" value="Metalloproteases ('zincins'), catalytic domain"/>
    <property type="match status" value="1"/>
</dbReference>
<organism evidence="4 5">
    <name type="scientific">Rhizobium meliloti</name>
    <name type="common">Ensifer meliloti</name>
    <name type="synonym">Sinorhizobium meliloti</name>
    <dbReference type="NCBI Taxonomy" id="382"/>
    <lineage>
        <taxon>Bacteria</taxon>
        <taxon>Pseudomonadati</taxon>
        <taxon>Pseudomonadota</taxon>
        <taxon>Alphaproteobacteria</taxon>
        <taxon>Hyphomicrobiales</taxon>
        <taxon>Rhizobiaceae</taxon>
        <taxon>Sinorhizobium/Ensifer group</taxon>
        <taxon>Sinorhizobium</taxon>
    </lineage>
</organism>
<evidence type="ECO:0000259" key="3">
    <source>
        <dbReference type="PROSITE" id="PS51864"/>
    </source>
</evidence>
<sequence>MRVVFAIWMVCFSIFSQIWSASAGSFVEGELDVSIGTPIDAPPNSVLIGDMIFKRRGATLGSVVLPWRGGVFVYEYDAAVTAPQRAAFDAACQAWMVGTPLTCRIRSNEADYAIVVTHTGDRCGNSASSCAVVGMQGGEQFIYIHANHWSSSYVLQHEIGHALGLVHEHQRNDRDHYVYINGHNIMQGQASQFALWSISPAFSTDYDFASIMHYPNCAYSLHNNCSNNTPQFQTIVPRACDRDVVGGFTITALDIDAIRHAYAAPLQAALVHERVLECGTTEYSTEQSAQVCGGSCAAASAVRFRKIDTLEDNWCGFMAPIPDPPKHYCTPLEKEYIRHWWDHDDTSCGRLGTETRHELWVECGCPYQSVQGLCANIQAFDAAYVSSYKQASGNWRIGRVLHFQEVMDELRHQGALTDQVAKSLGLVYQLNYLDRKFETKMARVRAGVYSYARWRRSLDGAYALDLGTFRKIAKYRKLRTD</sequence>